<dbReference type="InterPro" id="IPR041071">
    <property type="entry name" value="DAHP_snth_FXD"/>
</dbReference>
<dbReference type="InterPro" id="IPR013785">
    <property type="entry name" value="Aldolase_TIM"/>
</dbReference>
<protein>
    <submittedName>
        <fullName evidence="4">3-deoxy-7-phosphoheptulonate synthase</fullName>
    </submittedName>
</protein>
<name>Q098E8_STIAD</name>
<dbReference type="Gene3D" id="3.30.70.1140">
    <property type="entry name" value="Phospho-2-dehydro-3-deoxyheptonate aldolase, domain 1"/>
    <property type="match status" value="1"/>
</dbReference>
<dbReference type="Gene3D" id="3.20.20.70">
    <property type="entry name" value="Aldolase class I"/>
    <property type="match status" value="1"/>
</dbReference>
<organism evidence="4 5">
    <name type="scientific">Stigmatella aurantiaca (strain DW4/3-1)</name>
    <dbReference type="NCBI Taxonomy" id="378806"/>
    <lineage>
        <taxon>Bacteria</taxon>
        <taxon>Pseudomonadati</taxon>
        <taxon>Myxococcota</taxon>
        <taxon>Myxococcia</taxon>
        <taxon>Myxococcales</taxon>
        <taxon>Cystobacterineae</taxon>
        <taxon>Archangiaceae</taxon>
        <taxon>Stigmatella</taxon>
    </lineage>
</organism>
<reference evidence="4 5" key="1">
    <citation type="submission" date="2006-04" db="EMBL/GenBank/DDBJ databases">
        <authorList>
            <person name="Nierman W.C."/>
        </authorList>
    </citation>
    <scope>NUCLEOTIDE SEQUENCE [LARGE SCALE GENOMIC DNA]</scope>
    <source>
        <strain evidence="4 5">DW4/3-1</strain>
    </source>
</reference>
<dbReference type="PANTHER" id="PTHR43018">
    <property type="entry name" value="PHOSPHO-2-DEHYDRO-3-DEOXYHEPTONATE ALDOLASE"/>
    <property type="match status" value="1"/>
</dbReference>
<dbReference type="PATRIC" id="fig|378806.16.peg.7334"/>
<feature type="domain" description="DAHP synthase ferredoxin-like" evidence="3">
    <location>
        <begin position="44"/>
        <end position="115"/>
    </location>
</feature>
<keyword evidence="1" id="KW-0808">Transferase</keyword>
<dbReference type="SUPFAM" id="SSF51569">
    <property type="entry name" value="Aldolase"/>
    <property type="match status" value="1"/>
</dbReference>
<evidence type="ECO:0000256" key="1">
    <source>
        <dbReference type="ARBA" id="ARBA00022679"/>
    </source>
</evidence>
<dbReference type="InterPro" id="IPR052899">
    <property type="entry name" value="Class-I_DAHP_synthase"/>
</dbReference>
<sequence>MRRGPWRTSGRTWAMPRRAAITFFWRPVCGPRAESTGRPTEDAMIVMLEPDSPESTVAAVLQAASQYKGVNPRTHVIEGAEHTVTEIYLLGPTAQVPVEVFEQIPGVRQVVRVSEKYRVIGRHGGKRETAGFEYNGITFDERSVNLFAGLCAVDTRESVDTMMAALARCGIRTTRMGAYKPRTSPYEFQGLGASCLPWVFELAGKHGVKVVAMEVTNPRHIDEIRSALESSGNATGVMLQVGTRNAQNFELLKQIGQQRVFPVLFKRGMGITLEESLNACEYVASEGNPKIVFCLRGVKTHLGDPHRNMVDFAHVPVVRRLTRLPVCVDPSHAVGRSDAGPDGMPDIFHSIGQGLIAGASMVLVDFHPHPEQALCDGPQALRLEQLPALQRYTNIVREAYEQAVRNGPGLTPS</sequence>
<dbReference type="GO" id="GO:0016740">
    <property type="term" value="F:transferase activity"/>
    <property type="evidence" value="ECO:0007669"/>
    <property type="project" value="UniProtKB-KW"/>
</dbReference>
<proteinExistence type="predicted"/>
<dbReference type="EMBL" id="AAMD01000022">
    <property type="protein sequence ID" value="EAU68105.1"/>
    <property type="molecule type" value="Genomic_DNA"/>
</dbReference>
<evidence type="ECO:0000259" key="3">
    <source>
        <dbReference type="Pfam" id="PF18152"/>
    </source>
</evidence>
<accession>Q098E8</accession>
<dbReference type="PANTHER" id="PTHR43018:SF1">
    <property type="entry name" value="PROTEIN AROA(G)"/>
    <property type="match status" value="1"/>
</dbReference>
<evidence type="ECO:0000313" key="4">
    <source>
        <dbReference type="EMBL" id="EAU68105.1"/>
    </source>
</evidence>
<dbReference type="AlphaFoldDB" id="Q098E8"/>
<comment type="caution">
    <text evidence="4">The sequence shown here is derived from an EMBL/GenBank/DDBJ whole genome shotgun (WGS) entry which is preliminary data.</text>
</comment>
<dbReference type="Pfam" id="PF18152">
    <property type="entry name" value="DAHP_snth_FXD"/>
    <property type="match status" value="1"/>
</dbReference>
<dbReference type="InterPro" id="IPR006218">
    <property type="entry name" value="DAHP1/KDSA"/>
</dbReference>
<dbReference type="Pfam" id="PF00793">
    <property type="entry name" value="DAHP_synth_1"/>
    <property type="match status" value="1"/>
</dbReference>
<dbReference type="Proteomes" id="UP000032702">
    <property type="component" value="Unassembled WGS sequence"/>
</dbReference>
<evidence type="ECO:0000313" key="5">
    <source>
        <dbReference type="Proteomes" id="UP000032702"/>
    </source>
</evidence>
<gene>
    <name evidence="4" type="ORF">STIAU_5053</name>
</gene>
<feature type="domain" description="DAHP synthetase I/KDSA" evidence="2">
    <location>
        <begin position="142"/>
        <end position="394"/>
    </location>
</feature>
<evidence type="ECO:0000259" key="2">
    <source>
        <dbReference type="Pfam" id="PF00793"/>
    </source>
</evidence>